<comment type="caution">
    <text evidence="12">The sequence shown here is derived from an EMBL/GenBank/DDBJ whole genome shotgun (WGS) entry which is preliminary data.</text>
</comment>
<evidence type="ECO:0000256" key="9">
    <source>
        <dbReference type="ARBA" id="ARBA00023098"/>
    </source>
</evidence>
<sequence>MAIAADLESAVADNLHRHIEYGREWFPHQYVPWSKGTDFDGPLGGRGWSPEQSTLTEPVRAALVLSVLTEDNLPSYYHVMLHTYGGTGAWREWVHRWSAEEARHSTVLRDYLHTTRAVDPVQLERARMAQMSTGYDQDYQGVLHMLAYSTLQEWTTRVVHRNTGAVSGDARCEAMMSRLAMDENLHMIFFRNLLEQALERDADSAMVAIAEVLADFRMPGHGVEGFASMAKQLSLAGIYSAGVHHDAVVVPFARHLSLLDRTGLGPDGRAAQDRIGRYIRRLELVSRRFQSN</sequence>
<evidence type="ECO:0000256" key="4">
    <source>
        <dbReference type="ARBA" id="ARBA00022516"/>
    </source>
</evidence>
<organism evidence="12 13">
    <name type="scientific">Nocardia vermiculata</name>
    <dbReference type="NCBI Taxonomy" id="257274"/>
    <lineage>
        <taxon>Bacteria</taxon>
        <taxon>Bacillati</taxon>
        <taxon>Actinomycetota</taxon>
        <taxon>Actinomycetes</taxon>
        <taxon>Mycobacteriales</taxon>
        <taxon>Nocardiaceae</taxon>
        <taxon>Nocardia</taxon>
    </lineage>
</organism>
<dbReference type="InterPro" id="IPR009078">
    <property type="entry name" value="Ferritin-like_SF"/>
</dbReference>
<dbReference type="PIRSF" id="PIRSF000346">
    <property type="entry name" value="Dlt9_acylACP_des"/>
    <property type="match status" value="1"/>
</dbReference>
<keyword evidence="9" id="KW-0443">Lipid metabolism</keyword>
<dbReference type="EC" id="1.14.19.2" evidence="12"/>
<dbReference type="GO" id="GO:0045300">
    <property type="term" value="F:stearoyl-[ACP] desaturase activity"/>
    <property type="evidence" value="ECO:0007669"/>
    <property type="project" value="UniProtKB-EC"/>
</dbReference>
<feature type="binding site" evidence="11">
    <location>
        <position position="186"/>
    </location>
    <ligand>
        <name>Fe cation</name>
        <dbReference type="ChEBI" id="CHEBI:24875"/>
        <label>2</label>
    </ligand>
</feature>
<comment type="cofactor">
    <cofactor evidence="11">
        <name>Fe cation</name>
        <dbReference type="ChEBI" id="CHEBI:24875"/>
    </cofactor>
    <text evidence="11">Binds 2 iron ions per subunit.</text>
</comment>
<feature type="binding site" evidence="11">
    <location>
        <position position="153"/>
    </location>
    <ligand>
        <name>Fe cation</name>
        <dbReference type="ChEBI" id="CHEBI:24875"/>
        <label>2</label>
    </ligand>
</feature>
<protein>
    <submittedName>
        <fullName evidence="12">Acyl-ACP desaturase</fullName>
        <ecNumber evidence="12">1.14.19.2</ecNumber>
    </submittedName>
</protein>
<keyword evidence="5 11" id="KW-0479">Metal-binding</keyword>
<feature type="binding site" evidence="11">
    <location>
        <position position="104"/>
    </location>
    <ligand>
        <name>Fe cation</name>
        <dbReference type="ChEBI" id="CHEBI:24875"/>
        <label>1</label>
    </ligand>
</feature>
<dbReference type="EMBL" id="JAAXOP010000001">
    <property type="protein sequence ID" value="NKY48868.1"/>
    <property type="molecule type" value="Genomic_DNA"/>
</dbReference>
<comment type="cofactor">
    <cofactor evidence="1">
        <name>Fe(2+)</name>
        <dbReference type="ChEBI" id="CHEBI:29033"/>
    </cofactor>
</comment>
<feature type="binding site" evidence="11">
    <location>
        <position position="101"/>
    </location>
    <ligand>
        <name>Fe cation</name>
        <dbReference type="ChEBI" id="CHEBI:24875"/>
        <label>1</label>
    </ligand>
</feature>
<accession>A0A846XUU1</accession>
<dbReference type="GO" id="GO:0006633">
    <property type="term" value="P:fatty acid biosynthetic process"/>
    <property type="evidence" value="ECO:0007669"/>
    <property type="project" value="UniProtKB-KW"/>
</dbReference>
<dbReference type="Proteomes" id="UP000565711">
    <property type="component" value="Unassembled WGS sequence"/>
</dbReference>
<keyword evidence="7 12" id="KW-0560">Oxidoreductase</keyword>
<dbReference type="GO" id="GO:0005829">
    <property type="term" value="C:cytosol"/>
    <property type="evidence" value="ECO:0007669"/>
    <property type="project" value="TreeGrafter"/>
</dbReference>
<feature type="binding site" evidence="11">
    <location>
        <position position="183"/>
    </location>
    <ligand>
        <name>Fe cation</name>
        <dbReference type="ChEBI" id="CHEBI:24875"/>
        <label>1</label>
    </ligand>
</feature>
<dbReference type="PANTHER" id="PTHR31155:SF9">
    <property type="entry name" value="STEAROYL-[ACYL-CARRIER-PROTEIN] 9-DESATURASE 7, CHLOROPLASTIC"/>
    <property type="match status" value="1"/>
</dbReference>
<keyword evidence="6" id="KW-0276">Fatty acid metabolism</keyword>
<dbReference type="InterPro" id="IPR012348">
    <property type="entry name" value="RNR-like"/>
</dbReference>
<dbReference type="PANTHER" id="PTHR31155">
    <property type="entry name" value="ACYL- ACYL-CARRIER-PROTEIN DESATURASE-RELATED"/>
    <property type="match status" value="1"/>
</dbReference>
<feature type="binding site" evidence="11">
    <location>
        <position position="101"/>
    </location>
    <ligand>
        <name>Fe cation</name>
        <dbReference type="ChEBI" id="CHEBI:24875"/>
        <label>2</label>
    </ligand>
</feature>
<keyword evidence="10" id="KW-0275">Fatty acid biosynthesis</keyword>
<dbReference type="GO" id="GO:0046872">
    <property type="term" value="F:metal ion binding"/>
    <property type="evidence" value="ECO:0007669"/>
    <property type="project" value="UniProtKB-KW"/>
</dbReference>
<dbReference type="SUPFAM" id="SSF47240">
    <property type="entry name" value="Ferritin-like"/>
    <property type="match status" value="1"/>
</dbReference>
<evidence type="ECO:0000256" key="2">
    <source>
        <dbReference type="ARBA" id="ARBA00008749"/>
    </source>
</evidence>
<evidence type="ECO:0000256" key="3">
    <source>
        <dbReference type="ARBA" id="ARBA00011738"/>
    </source>
</evidence>
<feature type="binding site" evidence="11">
    <location>
        <position position="70"/>
    </location>
    <ligand>
        <name>Fe cation</name>
        <dbReference type="ChEBI" id="CHEBI:24875"/>
        <label>1</label>
    </ligand>
</feature>
<evidence type="ECO:0000256" key="5">
    <source>
        <dbReference type="ARBA" id="ARBA00022723"/>
    </source>
</evidence>
<keyword evidence="13" id="KW-1185">Reference proteome</keyword>
<evidence type="ECO:0000256" key="8">
    <source>
        <dbReference type="ARBA" id="ARBA00023004"/>
    </source>
</evidence>
<feature type="binding site" evidence="11">
    <location>
        <position position="183"/>
    </location>
    <ligand>
        <name>Fe cation</name>
        <dbReference type="ChEBI" id="CHEBI:24875"/>
        <label>2</label>
    </ligand>
</feature>
<gene>
    <name evidence="12" type="ORF">HGA08_01420</name>
</gene>
<name>A0A846XUU1_9NOCA</name>
<keyword evidence="8 11" id="KW-0408">Iron</keyword>
<keyword evidence="4" id="KW-0444">Lipid biosynthesis</keyword>
<dbReference type="InterPro" id="IPR005067">
    <property type="entry name" value="Fatty_acid_desaturase-2"/>
</dbReference>
<dbReference type="Pfam" id="PF03405">
    <property type="entry name" value="FA_desaturase_2"/>
    <property type="match status" value="1"/>
</dbReference>
<evidence type="ECO:0000256" key="6">
    <source>
        <dbReference type="ARBA" id="ARBA00022832"/>
    </source>
</evidence>
<comment type="similarity">
    <text evidence="2">Belongs to the fatty acid desaturase type 2 family.</text>
</comment>
<dbReference type="Gene3D" id="1.10.620.20">
    <property type="entry name" value="Ribonucleotide Reductase, subunit A"/>
    <property type="match status" value="1"/>
</dbReference>
<dbReference type="AlphaFoldDB" id="A0A846XUU1"/>
<reference evidence="12 13" key="1">
    <citation type="submission" date="2020-04" db="EMBL/GenBank/DDBJ databases">
        <title>MicrobeNet Type strains.</title>
        <authorList>
            <person name="Nicholson A.C."/>
        </authorList>
    </citation>
    <scope>NUCLEOTIDE SEQUENCE [LARGE SCALE GENOMIC DNA]</scope>
    <source>
        <strain evidence="12 13">JCM 12354</strain>
    </source>
</reference>
<comment type="subunit">
    <text evidence="3">Homodimer.</text>
</comment>
<evidence type="ECO:0000256" key="10">
    <source>
        <dbReference type="ARBA" id="ARBA00023160"/>
    </source>
</evidence>
<evidence type="ECO:0000256" key="11">
    <source>
        <dbReference type="PIRSR" id="PIRSR000346-1"/>
    </source>
</evidence>
<evidence type="ECO:0000313" key="13">
    <source>
        <dbReference type="Proteomes" id="UP000565711"/>
    </source>
</evidence>
<proteinExistence type="inferred from homology"/>
<evidence type="ECO:0000256" key="7">
    <source>
        <dbReference type="ARBA" id="ARBA00023002"/>
    </source>
</evidence>
<evidence type="ECO:0000313" key="12">
    <source>
        <dbReference type="EMBL" id="NKY48868.1"/>
    </source>
</evidence>
<evidence type="ECO:0000256" key="1">
    <source>
        <dbReference type="ARBA" id="ARBA00001954"/>
    </source>
</evidence>